<dbReference type="AlphaFoldDB" id="A0A8S1QTG1"/>
<accession>A0A8S1QTG1</accession>
<protein>
    <submittedName>
        <fullName evidence="1">Uncharacterized protein</fullName>
    </submittedName>
</protein>
<dbReference type="EMBL" id="CAJJDN010000116">
    <property type="protein sequence ID" value="CAD8118094.1"/>
    <property type="molecule type" value="Genomic_DNA"/>
</dbReference>
<comment type="caution">
    <text evidence="1">The sequence shown here is derived from an EMBL/GenBank/DDBJ whole genome shotgun (WGS) entry which is preliminary data.</text>
</comment>
<evidence type="ECO:0000313" key="1">
    <source>
        <dbReference type="EMBL" id="CAD8118094.1"/>
    </source>
</evidence>
<proteinExistence type="predicted"/>
<sequence length="108" mass="12986">MIPRGIVKQQFIDLLIIIANLQNFKQQEWNCLFIEAFHLQQDKYLYEELKKLDNQISGPSGSQKNLKQQIYLKQYQHYFYIKRKSISFEFLVALTKIVEGFKKKKNLI</sequence>
<dbReference type="Proteomes" id="UP000692954">
    <property type="component" value="Unassembled WGS sequence"/>
</dbReference>
<name>A0A8S1QTG1_9CILI</name>
<gene>
    <name evidence="1" type="ORF">PSON_ATCC_30995.1.T1160034</name>
</gene>
<evidence type="ECO:0000313" key="2">
    <source>
        <dbReference type="Proteomes" id="UP000692954"/>
    </source>
</evidence>
<organism evidence="1 2">
    <name type="scientific">Paramecium sonneborni</name>
    <dbReference type="NCBI Taxonomy" id="65129"/>
    <lineage>
        <taxon>Eukaryota</taxon>
        <taxon>Sar</taxon>
        <taxon>Alveolata</taxon>
        <taxon>Ciliophora</taxon>
        <taxon>Intramacronucleata</taxon>
        <taxon>Oligohymenophorea</taxon>
        <taxon>Peniculida</taxon>
        <taxon>Parameciidae</taxon>
        <taxon>Paramecium</taxon>
    </lineage>
</organism>
<keyword evidence="2" id="KW-1185">Reference proteome</keyword>
<reference evidence="1" key="1">
    <citation type="submission" date="2021-01" db="EMBL/GenBank/DDBJ databases">
        <authorList>
            <consortium name="Genoscope - CEA"/>
            <person name="William W."/>
        </authorList>
    </citation>
    <scope>NUCLEOTIDE SEQUENCE</scope>
</reference>